<sequence length="299" mass="34904">MLSTVSIIGIILYSFVFLLLLLGTIRICQFRRFIQFPSKFQLQFYILLLCFLIIRIIWIVLNDRENRVLTFGLNRFAILSFFTNFTYLIFYWAEIYHDLSSLSNHFSLSRLLKPFIFANLILYLFTIEQIIEFSIDDKNTKETDTVYTVGVLVVGGSSFFAAFGFLIYGILLFCKYKNTVSFVLQRRKALNKIATIATIFSICFLSRFIMLLYYPITHKYFAEGIYMTFSYYIPEVIPSVVQLYSMHPKIPKNFQKYGSKFSDNLMTGFEIPENLIAQKQESLMSDENSDGVTSSEKEN</sequence>
<reference evidence="8" key="1">
    <citation type="submission" date="2022-10" db="EMBL/GenBank/DDBJ databases">
        <title>Novel sulphate-reducing endosymbionts in the free-living metamonad Anaeramoeba.</title>
        <authorList>
            <person name="Jerlstrom-Hultqvist J."/>
            <person name="Cepicka I."/>
            <person name="Gallot-Lavallee L."/>
            <person name="Salas-Leiva D."/>
            <person name="Curtis B.A."/>
            <person name="Zahonova K."/>
            <person name="Pipaliya S."/>
            <person name="Dacks J."/>
            <person name="Roger A.J."/>
        </authorList>
    </citation>
    <scope>NUCLEOTIDE SEQUENCE</scope>
    <source>
        <strain evidence="8">BMAN</strain>
    </source>
</reference>
<keyword evidence="9" id="KW-1185">Reference proteome</keyword>
<dbReference type="OrthoDB" id="19353at2759"/>
<organism evidence="8 9">
    <name type="scientific">Anaeramoeba ignava</name>
    <name type="common">Anaerobic marine amoeba</name>
    <dbReference type="NCBI Taxonomy" id="1746090"/>
    <lineage>
        <taxon>Eukaryota</taxon>
        <taxon>Metamonada</taxon>
        <taxon>Anaeramoebidae</taxon>
        <taxon>Anaeramoeba</taxon>
    </lineage>
</organism>
<evidence type="ECO:0000259" key="7">
    <source>
        <dbReference type="Pfam" id="PF06454"/>
    </source>
</evidence>
<dbReference type="Pfam" id="PF06454">
    <property type="entry name" value="THH1_TOM1-3_dom"/>
    <property type="match status" value="1"/>
</dbReference>
<feature type="transmembrane region" description="Helical" evidence="6">
    <location>
        <begin position="40"/>
        <end position="61"/>
    </location>
</feature>
<keyword evidence="4 6" id="KW-1133">Transmembrane helix</keyword>
<comment type="similarity">
    <text evidence="2">Belongs to the plant tobamovirus multiplication TOM1 protein family.</text>
</comment>
<accession>A0A9Q0LK30</accession>
<evidence type="ECO:0000256" key="2">
    <source>
        <dbReference type="ARBA" id="ARBA00006779"/>
    </source>
</evidence>
<dbReference type="EMBL" id="JAPDFW010000070">
    <property type="protein sequence ID" value="KAJ5074223.1"/>
    <property type="molecule type" value="Genomic_DNA"/>
</dbReference>
<dbReference type="AlphaFoldDB" id="A0A9Q0LK30"/>
<comment type="subcellular location">
    <subcellularLocation>
        <location evidence="1">Endomembrane system</location>
        <topology evidence="1">Multi-pass membrane protein</topology>
    </subcellularLocation>
</comment>
<feature type="transmembrane region" description="Helical" evidence="6">
    <location>
        <begin position="225"/>
        <end position="246"/>
    </location>
</feature>
<feature type="transmembrane region" description="Helical" evidence="6">
    <location>
        <begin position="73"/>
        <end position="93"/>
    </location>
</feature>
<dbReference type="PANTHER" id="PTHR31142">
    <property type="entry name" value="TOBAMOVIRUS MULTIPLICATION PROTEIN 1-LIKE ISOFORM X1"/>
    <property type="match status" value="1"/>
</dbReference>
<evidence type="ECO:0000256" key="1">
    <source>
        <dbReference type="ARBA" id="ARBA00004127"/>
    </source>
</evidence>
<dbReference type="Proteomes" id="UP001149090">
    <property type="component" value="Unassembled WGS sequence"/>
</dbReference>
<dbReference type="InterPro" id="IPR009457">
    <property type="entry name" value="THH1/TOM1/TOM3_dom"/>
</dbReference>
<feature type="domain" description="THH1/TOM1/TOM3" evidence="7">
    <location>
        <begin position="11"/>
        <end position="252"/>
    </location>
</feature>
<keyword evidence="5 6" id="KW-0472">Membrane</keyword>
<dbReference type="InterPro" id="IPR040226">
    <property type="entry name" value="THH1/TOM1/TOM3"/>
</dbReference>
<evidence type="ECO:0000256" key="4">
    <source>
        <dbReference type="ARBA" id="ARBA00022989"/>
    </source>
</evidence>
<evidence type="ECO:0000256" key="3">
    <source>
        <dbReference type="ARBA" id="ARBA00022692"/>
    </source>
</evidence>
<dbReference type="GO" id="GO:0012505">
    <property type="term" value="C:endomembrane system"/>
    <property type="evidence" value="ECO:0007669"/>
    <property type="project" value="UniProtKB-SubCell"/>
</dbReference>
<name>A0A9Q0LK30_ANAIG</name>
<feature type="transmembrane region" description="Helical" evidence="6">
    <location>
        <begin position="114"/>
        <end position="135"/>
    </location>
</feature>
<evidence type="ECO:0000313" key="9">
    <source>
        <dbReference type="Proteomes" id="UP001149090"/>
    </source>
</evidence>
<gene>
    <name evidence="8" type="ORF">M0811_00852</name>
</gene>
<feature type="transmembrane region" description="Helical" evidence="6">
    <location>
        <begin position="193"/>
        <end position="213"/>
    </location>
</feature>
<keyword evidence="3 6" id="KW-0812">Transmembrane</keyword>
<comment type="caution">
    <text evidence="8">The sequence shown here is derived from an EMBL/GenBank/DDBJ whole genome shotgun (WGS) entry which is preliminary data.</text>
</comment>
<feature type="transmembrane region" description="Helical" evidence="6">
    <location>
        <begin position="147"/>
        <end position="173"/>
    </location>
</feature>
<proteinExistence type="inferred from homology"/>
<dbReference type="PANTHER" id="PTHR31142:SF3">
    <property type="entry name" value="THH1_TOM1_TOM3 DOMAIN-CONTAINING PROTEIN"/>
    <property type="match status" value="1"/>
</dbReference>
<evidence type="ECO:0000256" key="5">
    <source>
        <dbReference type="ARBA" id="ARBA00023136"/>
    </source>
</evidence>
<evidence type="ECO:0000313" key="8">
    <source>
        <dbReference type="EMBL" id="KAJ5074223.1"/>
    </source>
</evidence>
<protein>
    <submittedName>
        <fullName evidence="8">Tobamovirus multiplication protein 1-like isoform x1</fullName>
    </submittedName>
</protein>
<evidence type="ECO:0000256" key="6">
    <source>
        <dbReference type="SAM" id="Phobius"/>
    </source>
</evidence>
<feature type="transmembrane region" description="Helical" evidence="6">
    <location>
        <begin position="6"/>
        <end position="28"/>
    </location>
</feature>